<keyword evidence="1" id="KW-0812">Transmembrane</keyword>
<dbReference type="Proteomes" id="UP000621500">
    <property type="component" value="Unassembled WGS sequence"/>
</dbReference>
<keyword evidence="1" id="KW-0472">Membrane</keyword>
<evidence type="ECO:0008006" key="4">
    <source>
        <dbReference type="Google" id="ProtNLM"/>
    </source>
</evidence>
<comment type="caution">
    <text evidence="2">The sequence shown here is derived from an EMBL/GenBank/DDBJ whole genome shotgun (WGS) entry which is preliminary data.</text>
</comment>
<dbReference type="RefSeq" id="WP_203861246.1">
    <property type="nucleotide sequence ID" value="NZ_BAAAZQ010000015.1"/>
</dbReference>
<keyword evidence="1" id="KW-1133">Transmembrane helix</keyword>
<gene>
    <name evidence="2" type="ORF">Pma05_64990</name>
</gene>
<name>A0ABQ4EZ73_9ACTN</name>
<accession>A0ABQ4EZ73</accession>
<protein>
    <recommendedName>
        <fullName evidence="4">Exo-alpha-sialidase</fullName>
    </recommendedName>
</protein>
<feature type="transmembrane region" description="Helical" evidence="1">
    <location>
        <begin position="37"/>
        <end position="58"/>
    </location>
</feature>
<evidence type="ECO:0000256" key="1">
    <source>
        <dbReference type="SAM" id="Phobius"/>
    </source>
</evidence>
<evidence type="ECO:0000313" key="3">
    <source>
        <dbReference type="Proteomes" id="UP000621500"/>
    </source>
</evidence>
<dbReference type="Gene3D" id="2.130.10.10">
    <property type="entry name" value="YVTN repeat-like/Quinoprotein amine dehydrogenase"/>
    <property type="match status" value="2"/>
</dbReference>
<evidence type="ECO:0000313" key="2">
    <source>
        <dbReference type="EMBL" id="GIG99926.1"/>
    </source>
</evidence>
<keyword evidence="3" id="KW-1185">Reference proteome</keyword>
<organism evidence="2 3">
    <name type="scientific">Plantactinospora mayteni</name>
    <dbReference type="NCBI Taxonomy" id="566021"/>
    <lineage>
        <taxon>Bacteria</taxon>
        <taxon>Bacillati</taxon>
        <taxon>Actinomycetota</taxon>
        <taxon>Actinomycetes</taxon>
        <taxon>Micromonosporales</taxon>
        <taxon>Micromonosporaceae</taxon>
        <taxon>Plantactinospora</taxon>
    </lineage>
</organism>
<sequence>MPELDFPGLDQAAQAAFRPHFAEVERRARRRRRRTRVAGAAALAAVVVVGAGAVWRGLPSGDGGDRYGTLGPPIALDRTPDFVPTPAPSASPGANPPALPTVTGWMLAGDLRRLYLRYRDCEGENCAIRLAATVDGGANWESYPLPVPDNSLVGLRVVAPRTLVAEVQTRPKRDDGVIEGDRIRQFWLASTDGGVNWREIQITEVAAVPETYRPLEWLPDIDGLTVLAADPATGEVVRLAEQVPLQHARVIEGRAAGAGLWVTGWADETIGSVREENGTVSENVAIFSGSAIGVSSDGGRSWRRTVLPEDIEAGGNAGAAALAIGDQVAYAVGQVDGELRVYRSVDQGRTWRRTAARAQVGDRMIHASVRPDGALLIQAGILAGENPMMFESLDRGERLREIPVGPGASAVAVPGGYAQHGTQDSSGGWLSSDGIAWSYVGPPTINR</sequence>
<reference evidence="2 3" key="1">
    <citation type="submission" date="2021-01" db="EMBL/GenBank/DDBJ databases">
        <title>Whole genome shotgun sequence of Plantactinospora mayteni NBRC 109088.</title>
        <authorList>
            <person name="Komaki H."/>
            <person name="Tamura T."/>
        </authorList>
    </citation>
    <scope>NUCLEOTIDE SEQUENCE [LARGE SCALE GENOMIC DNA]</scope>
    <source>
        <strain evidence="2 3">NBRC 109088</strain>
    </source>
</reference>
<dbReference type="InterPro" id="IPR015943">
    <property type="entry name" value="WD40/YVTN_repeat-like_dom_sf"/>
</dbReference>
<dbReference type="SUPFAM" id="SSF110296">
    <property type="entry name" value="Oligoxyloglucan reducing end-specific cellobiohydrolase"/>
    <property type="match status" value="1"/>
</dbReference>
<dbReference type="EMBL" id="BONX01000048">
    <property type="protein sequence ID" value="GIG99926.1"/>
    <property type="molecule type" value="Genomic_DNA"/>
</dbReference>
<proteinExistence type="predicted"/>